<dbReference type="KEGG" id="pdp:PDIP_82590"/>
<dbReference type="Proteomes" id="UP000009886">
    <property type="component" value="Unassembled WGS sequence"/>
</dbReference>
<dbReference type="VEuPathDB" id="FungiDB:PDIP_82590"/>
<dbReference type="OrthoDB" id="5422068at2759"/>
<dbReference type="AlphaFoldDB" id="K9F8W2"/>
<protein>
    <submittedName>
        <fullName evidence="1">Uncharacterized protein</fullName>
    </submittedName>
</protein>
<name>K9F8W2_PEND1</name>
<dbReference type="EMBL" id="AKCU01000498">
    <property type="protein sequence ID" value="EKV05579.1"/>
    <property type="molecule type" value="Genomic_DNA"/>
</dbReference>
<proteinExistence type="predicted"/>
<sequence>MSTPIDWIRGSVASPAQLYSVTDQSNLQLCQYNDCRIVNWQLSSSYNLL</sequence>
<accession>K9F8W2</accession>
<comment type="caution">
    <text evidence="1">The sequence shown here is derived from an EMBL/GenBank/DDBJ whole genome shotgun (WGS) entry which is preliminary data.</text>
</comment>
<evidence type="ECO:0000313" key="2">
    <source>
        <dbReference type="Proteomes" id="UP000009886"/>
    </source>
</evidence>
<evidence type="ECO:0000313" key="1">
    <source>
        <dbReference type="EMBL" id="EKV05579.1"/>
    </source>
</evidence>
<reference evidence="2" key="1">
    <citation type="journal article" date="2012" name="BMC Genomics">
        <title>Genome sequence of the necrotrophic fungus Penicillium digitatum, the main postharvest pathogen of citrus.</title>
        <authorList>
            <person name="Marcet-Houben M."/>
            <person name="Ballester A.-R."/>
            <person name="de la Fuente B."/>
            <person name="Harries E."/>
            <person name="Marcos J.F."/>
            <person name="Gonzalez-Candelas L."/>
            <person name="Gabaldon T."/>
        </authorList>
    </citation>
    <scope>NUCLEOTIDE SEQUENCE [LARGE SCALE GENOMIC DNA]</scope>
    <source>
        <strain evidence="2">Pd1 / CECT 20795</strain>
    </source>
</reference>
<organism evidence="1 2">
    <name type="scientific">Penicillium digitatum (strain Pd1 / CECT 20795)</name>
    <name type="common">Green mold</name>
    <dbReference type="NCBI Taxonomy" id="1170230"/>
    <lineage>
        <taxon>Eukaryota</taxon>
        <taxon>Fungi</taxon>
        <taxon>Dikarya</taxon>
        <taxon>Ascomycota</taxon>
        <taxon>Pezizomycotina</taxon>
        <taxon>Eurotiomycetes</taxon>
        <taxon>Eurotiomycetidae</taxon>
        <taxon>Eurotiales</taxon>
        <taxon>Aspergillaceae</taxon>
        <taxon>Penicillium</taxon>
    </lineage>
</organism>
<gene>
    <name evidence="1" type="ORF">PDIP_82590</name>
</gene>
<dbReference type="HOGENOM" id="CLU_3143565_0_0_1"/>